<evidence type="ECO:0000256" key="2">
    <source>
        <dbReference type="ARBA" id="ARBA00010074"/>
    </source>
</evidence>
<dbReference type="PANTHER" id="PTHR34981:SF1">
    <property type="entry name" value="CELL DIVISION PROTEIN ZAPA"/>
    <property type="match status" value="1"/>
</dbReference>
<accession>A0A839UMY3</accession>
<keyword evidence="6" id="KW-0175">Coiled coil</keyword>
<dbReference type="GO" id="GO:0005829">
    <property type="term" value="C:cytosol"/>
    <property type="evidence" value="ECO:0007669"/>
    <property type="project" value="TreeGrafter"/>
</dbReference>
<evidence type="ECO:0000256" key="8">
    <source>
        <dbReference type="ARBA" id="ARBA00023306"/>
    </source>
</evidence>
<evidence type="ECO:0000256" key="9">
    <source>
        <dbReference type="ARBA" id="ARBA00024910"/>
    </source>
</evidence>
<dbReference type="GO" id="GO:0000921">
    <property type="term" value="P:septin ring assembly"/>
    <property type="evidence" value="ECO:0007669"/>
    <property type="project" value="TreeGrafter"/>
</dbReference>
<evidence type="ECO:0000313" key="13">
    <source>
        <dbReference type="Proteomes" id="UP000559987"/>
    </source>
</evidence>
<comment type="function">
    <text evidence="9">Activator of cell division through the inhibition of FtsZ GTPase activity, therefore promoting FtsZ assembly into bundles of protofilaments necessary for the formation of the division Z ring. It is recruited early at mid-cell but it is not essential for cell division.</text>
</comment>
<comment type="caution">
    <text evidence="12">The sequence shown here is derived from an EMBL/GenBank/DDBJ whole genome shotgun (WGS) entry which is preliminary data.</text>
</comment>
<dbReference type="EMBL" id="JACHXZ010000001">
    <property type="protein sequence ID" value="MBB3167106.1"/>
    <property type="molecule type" value="Genomic_DNA"/>
</dbReference>
<evidence type="ECO:0000256" key="5">
    <source>
        <dbReference type="ARBA" id="ARBA00022618"/>
    </source>
</evidence>
<dbReference type="GO" id="GO:0000917">
    <property type="term" value="P:division septum assembly"/>
    <property type="evidence" value="ECO:0007669"/>
    <property type="project" value="UniProtKB-KW"/>
</dbReference>
<dbReference type="RefSeq" id="WP_183907548.1">
    <property type="nucleotide sequence ID" value="NZ_JACHXZ010000001.1"/>
</dbReference>
<keyword evidence="13" id="KW-1185">Reference proteome</keyword>
<comment type="subunit">
    <text evidence="10">Homodimer. Interacts with FtsZ.</text>
</comment>
<dbReference type="Proteomes" id="UP000559987">
    <property type="component" value="Unassembled WGS sequence"/>
</dbReference>
<evidence type="ECO:0000256" key="4">
    <source>
        <dbReference type="ARBA" id="ARBA00022490"/>
    </source>
</evidence>
<sequence>MSKPASNAVLVRILDREYQVACPPEERNALQDAAKQLDQRMRDIRSGGHVIGLERIAVMAALNLSHELLQAKHQGAAAAMPDLTPLLNRIDKTLEQID</sequence>
<evidence type="ECO:0000256" key="7">
    <source>
        <dbReference type="ARBA" id="ARBA00023210"/>
    </source>
</evidence>
<dbReference type="InterPro" id="IPR042233">
    <property type="entry name" value="Cell_div_ZapA_N"/>
</dbReference>
<name>A0A839UMY3_9GAMM</name>
<keyword evidence="8" id="KW-0131">Cell cycle</keyword>
<keyword evidence="5 12" id="KW-0132">Cell division</keyword>
<dbReference type="GO" id="GO:0032153">
    <property type="term" value="C:cell division site"/>
    <property type="evidence" value="ECO:0007669"/>
    <property type="project" value="TreeGrafter"/>
</dbReference>
<evidence type="ECO:0000256" key="10">
    <source>
        <dbReference type="ARBA" id="ARBA00026068"/>
    </source>
</evidence>
<evidence type="ECO:0000256" key="1">
    <source>
        <dbReference type="ARBA" id="ARBA00004496"/>
    </source>
</evidence>
<dbReference type="AlphaFoldDB" id="A0A839UMY3"/>
<comment type="similarity">
    <text evidence="2">Belongs to the ZapA family. Type 1 subfamily.</text>
</comment>
<dbReference type="Pfam" id="PF05164">
    <property type="entry name" value="ZapA"/>
    <property type="match status" value="1"/>
</dbReference>
<evidence type="ECO:0000256" key="3">
    <source>
        <dbReference type="ARBA" id="ARBA00015195"/>
    </source>
</evidence>
<evidence type="ECO:0000256" key="11">
    <source>
        <dbReference type="ARBA" id="ARBA00033158"/>
    </source>
</evidence>
<comment type="subcellular location">
    <subcellularLocation>
        <location evidence="1">Cytoplasm</location>
    </subcellularLocation>
</comment>
<organism evidence="12 13">
    <name type="scientific">Simiduia aestuariiviva</name>
    <dbReference type="NCBI Taxonomy" id="1510459"/>
    <lineage>
        <taxon>Bacteria</taxon>
        <taxon>Pseudomonadati</taxon>
        <taxon>Pseudomonadota</taxon>
        <taxon>Gammaproteobacteria</taxon>
        <taxon>Cellvibrionales</taxon>
        <taxon>Cellvibrionaceae</taxon>
        <taxon>Simiduia</taxon>
    </lineage>
</organism>
<evidence type="ECO:0000313" key="12">
    <source>
        <dbReference type="EMBL" id="MBB3167106.1"/>
    </source>
</evidence>
<keyword evidence="4" id="KW-0963">Cytoplasm</keyword>
<reference evidence="12 13" key="1">
    <citation type="submission" date="2020-08" db="EMBL/GenBank/DDBJ databases">
        <title>Genomic Encyclopedia of Type Strains, Phase III (KMG-III): the genomes of soil and plant-associated and newly described type strains.</title>
        <authorList>
            <person name="Whitman W."/>
        </authorList>
    </citation>
    <scope>NUCLEOTIDE SEQUENCE [LARGE SCALE GENOMIC DNA]</scope>
    <source>
        <strain evidence="12 13">CECT 8571</strain>
    </source>
</reference>
<dbReference type="InterPro" id="IPR007838">
    <property type="entry name" value="Cell_div_ZapA-like"/>
</dbReference>
<proteinExistence type="inferred from homology"/>
<dbReference type="Gene3D" id="3.30.160.880">
    <property type="entry name" value="Cell division protein ZapA protomer, N-terminal domain"/>
    <property type="match status" value="1"/>
</dbReference>
<evidence type="ECO:0000256" key="6">
    <source>
        <dbReference type="ARBA" id="ARBA00023054"/>
    </source>
</evidence>
<gene>
    <name evidence="12" type="ORF">FHS30_000282</name>
</gene>
<dbReference type="GO" id="GO:0030428">
    <property type="term" value="C:cell septum"/>
    <property type="evidence" value="ECO:0007669"/>
    <property type="project" value="TreeGrafter"/>
</dbReference>
<dbReference type="GO" id="GO:0043093">
    <property type="term" value="P:FtsZ-dependent cytokinesis"/>
    <property type="evidence" value="ECO:0007669"/>
    <property type="project" value="TreeGrafter"/>
</dbReference>
<dbReference type="Gene3D" id="1.20.5.50">
    <property type="match status" value="1"/>
</dbReference>
<dbReference type="InterPro" id="IPR036192">
    <property type="entry name" value="Cell_div_ZapA-like_sf"/>
</dbReference>
<keyword evidence="7" id="KW-0717">Septation</keyword>
<protein>
    <recommendedName>
        <fullName evidence="3">Cell division protein ZapA</fullName>
    </recommendedName>
    <alternativeName>
        <fullName evidence="11">Z ring-associated protein ZapA</fullName>
    </alternativeName>
</protein>
<dbReference type="SUPFAM" id="SSF102829">
    <property type="entry name" value="Cell division protein ZapA-like"/>
    <property type="match status" value="1"/>
</dbReference>
<dbReference type="PANTHER" id="PTHR34981">
    <property type="entry name" value="CELL DIVISION PROTEIN ZAPA"/>
    <property type="match status" value="1"/>
</dbReference>